<dbReference type="AlphaFoldDB" id="A0A931J1Q9"/>
<evidence type="ECO:0000256" key="1">
    <source>
        <dbReference type="SAM" id="SignalP"/>
    </source>
</evidence>
<dbReference type="Pfam" id="PF13689">
    <property type="entry name" value="DUF4154"/>
    <property type="match status" value="1"/>
</dbReference>
<gene>
    <name evidence="2" type="ORF">I7X39_00550</name>
</gene>
<comment type="caution">
    <text evidence="2">The sequence shown here is derived from an EMBL/GenBank/DDBJ whole genome shotgun (WGS) entry which is preliminary data.</text>
</comment>
<organism evidence="2 3">
    <name type="scientific">Inhella proteolytica</name>
    <dbReference type="NCBI Taxonomy" id="2795029"/>
    <lineage>
        <taxon>Bacteria</taxon>
        <taxon>Pseudomonadati</taxon>
        <taxon>Pseudomonadota</taxon>
        <taxon>Betaproteobacteria</taxon>
        <taxon>Burkholderiales</taxon>
        <taxon>Sphaerotilaceae</taxon>
        <taxon>Inhella</taxon>
    </lineage>
</organism>
<name>A0A931J1Q9_9BURK</name>
<keyword evidence="1" id="KW-0732">Signal</keyword>
<keyword evidence="3" id="KW-1185">Reference proteome</keyword>
<dbReference type="EMBL" id="JAEDAK010000001">
    <property type="protein sequence ID" value="MBH9575382.1"/>
    <property type="molecule type" value="Genomic_DNA"/>
</dbReference>
<dbReference type="Proteomes" id="UP000613266">
    <property type="component" value="Unassembled WGS sequence"/>
</dbReference>
<evidence type="ECO:0000313" key="2">
    <source>
        <dbReference type="EMBL" id="MBH9575382.1"/>
    </source>
</evidence>
<protein>
    <submittedName>
        <fullName evidence="2">YfiR family protein</fullName>
    </submittedName>
</protein>
<dbReference type="InterPro" id="IPR025293">
    <property type="entry name" value="YfiR/HmsC-like"/>
</dbReference>
<feature type="signal peptide" evidence="1">
    <location>
        <begin position="1"/>
        <end position="26"/>
    </location>
</feature>
<proteinExistence type="predicted"/>
<sequence length="178" mass="18582">MRRVTLLLGLQVSLLLAPLALCPARAAEAGAPERPGVAALALGLLEFTRWPRPPGLLCVSAGGPQAKALAAALPEHPLGGRLSLREVAVDAELPAGCDAMLFEGWTDERQAQALREYAERPLLTLGLGAGFCTLGGAVCFGEGRGQPAFEINTDALARSGLRVNPRVLLLTRARKAAS</sequence>
<dbReference type="RefSeq" id="WP_198109005.1">
    <property type="nucleotide sequence ID" value="NZ_JAEDAK010000001.1"/>
</dbReference>
<accession>A0A931J1Q9</accession>
<evidence type="ECO:0000313" key="3">
    <source>
        <dbReference type="Proteomes" id="UP000613266"/>
    </source>
</evidence>
<feature type="chain" id="PRO_5037748728" evidence="1">
    <location>
        <begin position="27"/>
        <end position="178"/>
    </location>
</feature>
<reference evidence="2" key="1">
    <citation type="submission" date="2020-12" db="EMBL/GenBank/DDBJ databases">
        <title>The genome sequence of Inhella sp. 1Y17.</title>
        <authorList>
            <person name="Liu Y."/>
        </authorList>
    </citation>
    <scope>NUCLEOTIDE SEQUENCE</scope>
    <source>
        <strain evidence="2">1Y17</strain>
    </source>
</reference>